<reference evidence="1" key="1">
    <citation type="submission" date="2023-12" db="EMBL/GenBank/DDBJ databases">
        <title>Genome assembly of Anisodus tanguticus.</title>
        <authorList>
            <person name="Wang Y.-J."/>
        </authorList>
    </citation>
    <scope>NUCLEOTIDE SEQUENCE</scope>
    <source>
        <strain evidence="1">KB-2021</strain>
        <tissue evidence="1">Leaf</tissue>
    </source>
</reference>
<dbReference type="AlphaFoldDB" id="A0AAE1SUG1"/>
<keyword evidence="2" id="KW-1185">Reference proteome</keyword>
<dbReference type="Proteomes" id="UP001291623">
    <property type="component" value="Unassembled WGS sequence"/>
</dbReference>
<organism evidence="1 2">
    <name type="scientific">Anisodus tanguticus</name>
    <dbReference type="NCBI Taxonomy" id="243964"/>
    <lineage>
        <taxon>Eukaryota</taxon>
        <taxon>Viridiplantae</taxon>
        <taxon>Streptophyta</taxon>
        <taxon>Embryophyta</taxon>
        <taxon>Tracheophyta</taxon>
        <taxon>Spermatophyta</taxon>
        <taxon>Magnoliopsida</taxon>
        <taxon>eudicotyledons</taxon>
        <taxon>Gunneridae</taxon>
        <taxon>Pentapetalae</taxon>
        <taxon>asterids</taxon>
        <taxon>lamiids</taxon>
        <taxon>Solanales</taxon>
        <taxon>Solanaceae</taxon>
        <taxon>Solanoideae</taxon>
        <taxon>Hyoscyameae</taxon>
        <taxon>Anisodus</taxon>
    </lineage>
</organism>
<accession>A0AAE1SUG1</accession>
<evidence type="ECO:0000313" key="2">
    <source>
        <dbReference type="Proteomes" id="UP001291623"/>
    </source>
</evidence>
<comment type="caution">
    <text evidence="1">The sequence shown here is derived from an EMBL/GenBank/DDBJ whole genome shotgun (WGS) entry which is preliminary data.</text>
</comment>
<evidence type="ECO:0000313" key="1">
    <source>
        <dbReference type="EMBL" id="KAK4377069.1"/>
    </source>
</evidence>
<gene>
    <name evidence="1" type="ORF">RND71_003365</name>
</gene>
<name>A0AAE1SUG1_9SOLA</name>
<dbReference type="EMBL" id="JAVYJV010000002">
    <property type="protein sequence ID" value="KAK4377069.1"/>
    <property type="molecule type" value="Genomic_DNA"/>
</dbReference>
<protein>
    <submittedName>
        <fullName evidence="1">Uncharacterized protein</fullName>
    </submittedName>
</protein>
<proteinExistence type="predicted"/>
<sequence>MLKDKKHLIKELVDITVPTRRKCSIKFRPCSFGSIPEGKGSSLIVRGTWLASRIRSILQFYTPWLIREVDIFDHSRVRSGLQFYSSWLIREVDIFDHS</sequence>